<protein>
    <submittedName>
        <fullName evidence="2">Uncharacterized protein</fullName>
    </submittedName>
</protein>
<feature type="region of interest" description="Disordered" evidence="1">
    <location>
        <begin position="1"/>
        <end position="91"/>
    </location>
</feature>
<reference evidence="2 3" key="1">
    <citation type="journal article" date="2020" name="Mol. Biol. Evol.">
        <title>Interspecific Gene Flow and the Evolution of Specialization in Black and White Rhinoceros.</title>
        <authorList>
            <person name="Moodley Y."/>
            <person name="Westbury M.V."/>
            <person name="Russo I.M."/>
            <person name="Gopalakrishnan S."/>
            <person name="Rakotoarivelo A."/>
            <person name="Olsen R.A."/>
            <person name="Prost S."/>
            <person name="Tunstall T."/>
            <person name="Ryder O.A."/>
            <person name="Dalen L."/>
            <person name="Bruford M.W."/>
        </authorList>
    </citation>
    <scope>NUCLEOTIDE SEQUENCE [LARGE SCALE GENOMIC DNA]</scope>
    <source>
        <strain evidence="2">SBR-YM</strain>
        <tissue evidence="2">Skin</tissue>
    </source>
</reference>
<proteinExistence type="predicted"/>
<accession>A0A7J7E6S5</accession>
<evidence type="ECO:0000313" key="2">
    <source>
        <dbReference type="EMBL" id="KAF5911383.1"/>
    </source>
</evidence>
<organism evidence="2 3">
    <name type="scientific">Diceros bicornis minor</name>
    <name type="common">South-central black rhinoceros</name>
    <dbReference type="NCBI Taxonomy" id="77932"/>
    <lineage>
        <taxon>Eukaryota</taxon>
        <taxon>Metazoa</taxon>
        <taxon>Chordata</taxon>
        <taxon>Craniata</taxon>
        <taxon>Vertebrata</taxon>
        <taxon>Euteleostomi</taxon>
        <taxon>Mammalia</taxon>
        <taxon>Eutheria</taxon>
        <taxon>Laurasiatheria</taxon>
        <taxon>Perissodactyla</taxon>
        <taxon>Rhinocerotidae</taxon>
        <taxon>Diceros</taxon>
    </lineage>
</organism>
<sequence length="247" mass="26036">ACVPWGEAAARGVWKKESEQSGQQDRAPGGQDPPPHPGAALLREKRTGEALRPPARPKGRDPVDRPSWKGASRRLGRRYPTGTPARWIPAPRTPTKQTAVTADLQLPAGIGGVDGQVGLCGGRAQRSACDSAPLPLAPSAFLGFLRFFAGAPKSRLDWVGGQGALRGQTEWGRAAPGGCPFNPVSSPLSPLQHHSLDSPTDPDSCPSWLPPRRPCHCSSTAGFVAKKGALLLPPLFLPRLLAPDSLS</sequence>
<comment type="caution">
    <text evidence="2">The sequence shown here is derived from an EMBL/GenBank/DDBJ whole genome shotgun (WGS) entry which is preliminary data.</text>
</comment>
<name>A0A7J7E6S5_DICBM</name>
<evidence type="ECO:0000256" key="1">
    <source>
        <dbReference type="SAM" id="MobiDB-lite"/>
    </source>
</evidence>
<feature type="compositionally biased region" description="Basic and acidic residues" evidence="1">
    <location>
        <begin position="58"/>
        <end position="67"/>
    </location>
</feature>
<evidence type="ECO:0000313" key="3">
    <source>
        <dbReference type="Proteomes" id="UP000551758"/>
    </source>
</evidence>
<gene>
    <name evidence="2" type="ORF">HPG69_018686</name>
</gene>
<dbReference type="AlphaFoldDB" id="A0A7J7E6S5"/>
<feature type="non-terminal residue" evidence="2">
    <location>
        <position position="247"/>
    </location>
</feature>
<dbReference type="Proteomes" id="UP000551758">
    <property type="component" value="Unassembled WGS sequence"/>
</dbReference>
<dbReference type="EMBL" id="JACDTQ010003999">
    <property type="protein sequence ID" value="KAF5911383.1"/>
    <property type="molecule type" value="Genomic_DNA"/>
</dbReference>
<keyword evidence="3" id="KW-1185">Reference proteome</keyword>